<gene>
    <name evidence="2" type="ORF">AB3X84_11570</name>
    <name evidence="1" type="ORF">LMG22037_01445</name>
</gene>
<evidence type="ECO:0000313" key="3">
    <source>
        <dbReference type="Proteomes" id="UP000494249"/>
    </source>
</evidence>
<reference evidence="1 3" key="1">
    <citation type="submission" date="2020-04" db="EMBL/GenBank/DDBJ databases">
        <authorList>
            <person name="De Canck E."/>
        </authorList>
    </citation>
    <scope>NUCLEOTIDE SEQUENCE [LARGE SCALE GENOMIC DNA]</scope>
    <source>
        <strain evidence="1 3">LMG 22037</strain>
    </source>
</reference>
<name>A0A6J5ACR9_9BURK</name>
<organism evidence="1 3">
    <name type="scientific">Paraburkholderia phenoliruptrix</name>
    <dbReference type="NCBI Taxonomy" id="252970"/>
    <lineage>
        <taxon>Bacteria</taxon>
        <taxon>Pseudomonadati</taxon>
        <taxon>Pseudomonadota</taxon>
        <taxon>Betaproteobacteria</taxon>
        <taxon>Burkholderiales</taxon>
        <taxon>Burkholderiaceae</taxon>
        <taxon>Paraburkholderia</taxon>
    </lineage>
</organism>
<dbReference type="Proteomes" id="UP001558535">
    <property type="component" value="Unassembled WGS sequence"/>
</dbReference>
<dbReference type="EMBL" id="JBFPKE010000002">
    <property type="protein sequence ID" value="MEX3750642.1"/>
    <property type="molecule type" value="Genomic_DNA"/>
</dbReference>
<evidence type="ECO:0000313" key="4">
    <source>
        <dbReference type="Proteomes" id="UP001558535"/>
    </source>
</evidence>
<proteinExistence type="predicted"/>
<dbReference type="RefSeq" id="WP_013587677.1">
    <property type="nucleotide sequence ID" value="NZ_CADFGL010000006.1"/>
</dbReference>
<sequence>MADETAPWETVDYEGFEIHVAPLQKNAPGETNEFNAPPNTANPAKNRYTYVGYVCHPGADPSIPGHAVSFHADGEESFASRDDALYEGVHVGRSIVEGTHPDLTVLPLVTGGV</sequence>
<reference evidence="2 4" key="2">
    <citation type="submission" date="2024-07" db="EMBL/GenBank/DDBJ databases">
        <title>A survey of Mimosa microsymbionts across Brazilian biomes reveals a high diversity of Paraburkholderia nodulating endemic species, but also that Cupriavidus is common as a symbiont of widespread species.</title>
        <authorList>
            <person name="Rouws L."/>
            <person name="Barauna A."/>
            <person name="Beukes C."/>
            <person name="Rouws J.R.C."/>
            <person name="De Faria S.M."/>
            <person name="Gross E."/>
            <person name="Bueno Dos Reis Junior F."/>
            <person name="Simon M.F."/>
            <person name="Maluk M."/>
            <person name="Odee D.W."/>
            <person name="Kenicer G."/>
            <person name="Young J.P.W."/>
            <person name="Reis V.M."/>
            <person name="Zilli J."/>
            <person name="James E.K."/>
        </authorList>
    </citation>
    <scope>NUCLEOTIDE SEQUENCE [LARGE SCALE GENOMIC DNA]</scope>
    <source>
        <strain evidence="2 4">BR14375</strain>
    </source>
</reference>
<dbReference type="EMBL" id="CADIKB010000004">
    <property type="protein sequence ID" value="CAB3660643.1"/>
    <property type="molecule type" value="Genomic_DNA"/>
</dbReference>
<dbReference type="AlphaFoldDB" id="A0A6J5ACR9"/>
<keyword evidence="4" id="KW-1185">Reference proteome</keyword>
<dbReference type="Proteomes" id="UP000494249">
    <property type="component" value="Unassembled WGS sequence"/>
</dbReference>
<evidence type="ECO:0000313" key="1">
    <source>
        <dbReference type="EMBL" id="CAB3660643.1"/>
    </source>
</evidence>
<evidence type="ECO:0000313" key="2">
    <source>
        <dbReference type="EMBL" id="MEX3750642.1"/>
    </source>
</evidence>
<protein>
    <submittedName>
        <fullName evidence="1">Uncharacterized protein</fullName>
    </submittedName>
</protein>
<accession>A0A6J5ACR9</accession>